<reference evidence="1" key="1">
    <citation type="submission" date="2023-01" db="EMBL/GenBank/DDBJ databases">
        <title>Genome sequencing of Photorhabdus bodei 09-20.</title>
        <authorList>
            <person name="Kalindamar S."/>
            <person name="Kumru S."/>
        </authorList>
    </citation>
    <scope>NUCLEOTIDE SEQUENCE</scope>
    <source>
        <strain evidence="1">09-20</strain>
    </source>
</reference>
<evidence type="ECO:0000313" key="2">
    <source>
        <dbReference type="Proteomes" id="UP001212996"/>
    </source>
</evidence>
<gene>
    <name evidence="1" type="ORF">PH362_24775</name>
</gene>
<dbReference type="AlphaFoldDB" id="A0AAW6BTL5"/>
<dbReference type="EMBL" id="JAQMFO010000071">
    <property type="protein sequence ID" value="MDB6375012.1"/>
    <property type="molecule type" value="Genomic_DNA"/>
</dbReference>
<organism evidence="1 2">
    <name type="scientific">Photorhabdus bodei</name>
    <dbReference type="NCBI Taxonomy" id="2029681"/>
    <lineage>
        <taxon>Bacteria</taxon>
        <taxon>Pseudomonadati</taxon>
        <taxon>Pseudomonadota</taxon>
        <taxon>Gammaproteobacteria</taxon>
        <taxon>Enterobacterales</taxon>
        <taxon>Morganellaceae</taxon>
        <taxon>Photorhabdus</taxon>
    </lineage>
</organism>
<name>A0AAW6BTL5_9GAMM</name>
<sequence>MDEEITLTAIYLAVAAKENWENFVNIIRTEQIEGEIGLMSMLINHAKAVDAVANMLNEQGYDFSGCWLYEVVGEFGRLLVVDRTLFLKEQAASQLANILIKWFPVAMSECTSFTEKVKESYLTIYKNL</sequence>
<protein>
    <submittedName>
        <fullName evidence="1">Uncharacterized protein</fullName>
    </submittedName>
</protein>
<evidence type="ECO:0000313" key="1">
    <source>
        <dbReference type="EMBL" id="MDB6375012.1"/>
    </source>
</evidence>
<comment type="caution">
    <text evidence="1">The sequence shown here is derived from an EMBL/GenBank/DDBJ whole genome shotgun (WGS) entry which is preliminary data.</text>
</comment>
<accession>A0AAW6BTL5</accession>
<dbReference type="Proteomes" id="UP001212996">
    <property type="component" value="Unassembled WGS sequence"/>
</dbReference>
<dbReference type="RefSeq" id="WP_271868011.1">
    <property type="nucleotide sequence ID" value="NZ_JAQMFO010000071.1"/>
</dbReference>
<proteinExistence type="predicted"/>